<reference evidence="1 2" key="1">
    <citation type="submission" date="2013-01" db="EMBL/GenBank/DDBJ databases">
        <authorList>
            <person name="Bench S."/>
        </authorList>
    </citation>
    <scope>NUCLEOTIDE SEQUENCE [LARGE SCALE GENOMIC DNA]</scope>
    <source>
        <strain evidence="1 2">WH 0401</strain>
    </source>
</reference>
<dbReference type="AlphaFoldDB" id="T2J3Q4"/>
<protein>
    <submittedName>
        <fullName evidence="1">Similar to Uncharacterized conserved protein</fullName>
    </submittedName>
</protein>
<dbReference type="EMBL" id="CAQM01000159">
    <property type="protein sequence ID" value="CCQ60498.1"/>
    <property type="molecule type" value="Genomic_DNA"/>
</dbReference>
<comment type="caution">
    <text evidence="1">The sequence shown here is derived from an EMBL/GenBank/DDBJ whole genome shotgun (WGS) entry which is preliminary data.</text>
</comment>
<name>T2J3Q4_CROWT</name>
<organism evidence="1 2">
    <name type="scientific">Crocosphaera watsonii WH 0401</name>
    <dbReference type="NCBI Taxonomy" id="555881"/>
    <lineage>
        <taxon>Bacteria</taxon>
        <taxon>Bacillati</taxon>
        <taxon>Cyanobacteriota</taxon>
        <taxon>Cyanophyceae</taxon>
        <taxon>Oscillatoriophycideae</taxon>
        <taxon>Chroococcales</taxon>
        <taxon>Aphanothecaceae</taxon>
        <taxon>Crocosphaera</taxon>
    </lineage>
</organism>
<evidence type="ECO:0000313" key="2">
    <source>
        <dbReference type="Proteomes" id="UP000018198"/>
    </source>
</evidence>
<accession>T2J3Q4</accession>
<dbReference type="Proteomes" id="UP000018198">
    <property type="component" value="Unassembled WGS sequence"/>
</dbReference>
<reference evidence="1 2" key="2">
    <citation type="submission" date="2013-09" db="EMBL/GenBank/DDBJ databases">
        <title>Whole genome comparison of six Crocosphaera watsonii strains with differing phenotypes.</title>
        <authorList>
            <person name="Bench S.R."/>
            <person name="Heller P."/>
            <person name="Frank I."/>
            <person name="Arciniega M."/>
            <person name="Shilova I.N."/>
            <person name="Zehr J.P."/>
        </authorList>
    </citation>
    <scope>NUCLEOTIDE SEQUENCE [LARGE SCALE GENOMIC DNA]</scope>
    <source>
        <strain evidence="1 2">WH 0401</strain>
    </source>
</reference>
<gene>
    <name evidence="1" type="ORF">CWATWH0401_2303</name>
</gene>
<proteinExistence type="predicted"/>
<sequence length="44" mass="5325">MLPQVREFSNNQEKILNLGILNRVNRTRFIFQQLFSKLFSNNKK</sequence>
<evidence type="ECO:0000313" key="1">
    <source>
        <dbReference type="EMBL" id="CCQ60498.1"/>
    </source>
</evidence>